<accession>A0AAE0LB79</accession>
<dbReference type="GO" id="GO:0016036">
    <property type="term" value="P:cellular response to phosphate starvation"/>
    <property type="evidence" value="ECO:0007669"/>
    <property type="project" value="InterPro"/>
</dbReference>
<feature type="domain" description="SPX" evidence="2">
    <location>
        <begin position="1"/>
        <end position="161"/>
    </location>
</feature>
<dbReference type="EMBL" id="LGRX02005330">
    <property type="protein sequence ID" value="KAK3278672.1"/>
    <property type="molecule type" value="Genomic_DNA"/>
</dbReference>
<evidence type="ECO:0000256" key="1">
    <source>
        <dbReference type="SAM" id="MobiDB-lite"/>
    </source>
</evidence>
<evidence type="ECO:0000313" key="4">
    <source>
        <dbReference type="Proteomes" id="UP001190700"/>
    </source>
</evidence>
<sequence length="275" mass="31874">MKFGKNLQLAMMESLPEYRDKFLSYKQLKKILKSVPPASERPTQSSERDETGSERPSAKPSDEERHFIVLLNEDLQTFNNFFMEKEEEYVMQLASLQEKLAQLEVHADPVELKNLQSSFVQFHGALVLLQHWSSLNYAALVKILKKHDKHSQLTLRSRFLANALNQPFYNIDVLQQMVDRVENLVKEIGRRLAGFDAHEESAAEEEEQAQFPLARFSHDELEADTDLDNLRRTQAALELWAKVRSKSIPVPDKRHQLEDEDELDDRRPSKFAKAA</sequence>
<gene>
    <name evidence="3" type="ORF">CYMTET_13402</name>
</gene>
<evidence type="ECO:0000313" key="3">
    <source>
        <dbReference type="EMBL" id="KAK3278672.1"/>
    </source>
</evidence>
<feature type="region of interest" description="Disordered" evidence="1">
    <location>
        <begin position="34"/>
        <end position="63"/>
    </location>
</feature>
<dbReference type="PROSITE" id="PS51382">
    <property type="entry name" value="SPX"/>
    <property type="match status" value="1"/>
</dbReference>
<protein>
    <submittedName>
        <fullName evidence="3">SPX domain-containing protein</fullName>
    </submittedName>
</protein>
<feature type="compositionally biased region" description="Basic and acidic residues" evidence="1">
    <location>
        <begin position="46"/>
        <end position="63"/>
    </location>
</feature>
<proteinExistence type="predicted"/>
<keyword evidence="4" id="KW-1185">Reference proteome</keyword>
<name>A0AAE0LB79_9CHLO</name>
<dbReference type="PANTHER" id="PTHR45978:SF7">
    <property type="entry name" value="SPX DOMAIN-CONTAINING PROTEIN 4"/>
    <property type="match status" value="1"/>
</dbReference>
<dbReference type="Proteomes" id="UP001190700">
    <property type="component" value="Unassembled WGS sequence"/>
</dbReference>
<dbReference type="InterPro" id="IPR031142">
    <property type="entry name" value="SPX_prot"/>
</dbReference>
<reference evidence="3 4" key="1">
    <citation type="journal article" date="2015" name="Genome Biol. Evol.">
        <title>Comparative Genomics of a Bacterivorous Green Alga Reveals Evolutionary Causalities and Consequences of Phago-Mixotrophic Mode of Nutrition.</title>
        <authorList>
            <person name="Burns J.A."/>
            <person name="Paasch A."/>
            <person name="Narechania A."/>
            <person name="Kim E."/>
        </authorList>
    </citation>
    <scope>NUCLEOTIDE SEQUENCE [LARGE SCALE GENOMIC DNA]</scope>
    <source>
        <strain evidence="3 4">PLY_AMNH</strain>
    </source>
</reference>
<evidence type="ECO:0000259" key="2">
    <source>
        <dbReference type="PROSITE" id="PS51382"/>
    </source>
</evidence>
<dbReference type="AlphaFoldDB" id="A0AAE0LB79"/>
<feature type="region of interest" description="Disordered" evidence="1">
    <location>
        <begin position="250"/>
        <end position="275"/>
    </location>
</feature>
<dbReference type="InterPro" id="IPR004331">
    <property type="entry name" value="SPX_dom"/>
</dbReference>
<dbReference type="Pfam" id="PF03105">
    <property type="entry name" value="SPX"/>
    <property type="match status" value="2"/>
</dbReference>
<organism evidence="3 4">
    <name type="scientific">Cymbomonas tetramitiformis</name>
    <dbReference type="NCBI Taxonomy" id="36881"/>
    <lineage>
        <taxon>Eukaryota</taxon>
        <taxon>Viridiplantae</taxon>
        <taxon>Chlorophyta</taxon>
        <taxon>Pyramimonadophyceae</taxon>
        <taxon>Pyramimonadales</taxon>
        <taxon>Pyramimonadaceae</taxon>
        <taxon>Cymbomonas</taxon>
    </lineage>
</organism>
<dbReference type="PANTHER" id="PTHR45978">
    <property type="entry name" value="SPX DOMAIN-CONTAINING PROTEIN 3"/>
    <property type="match status" value="1"/>
</dbReference>
<comment type="caution">
    <text evidence="3">The sequence shown here is derived from an EMBL/GenBank/DDBJ whole genome shotgun (WGS) entry which is preliminary data.</text>
</comment>